<dbReference type="InterPro" id="IPR036291">
    <property type="entry name" value="NAD(P)-bd_dom_sf"/>
</dbReference>
<reference evidence="4 5" key="1">
    <citation type="submission" date="2019-12" db="EMBL/GenBank/DDBJ databases">
        <title>WGS of CPCC 203550 I12A-02606.</title>
        <authorList>
            <person name="Jiang Z."/>
        </authorList>
    </citation>
    <scope>NUCLEOTIDE SEQUENCE [LARGE SCALE GENOMIC DNA]</scope>
    <source>
        <strain evidence="4 5">I12A-02606</strain>
    </source>
</reference>
<name>A0A6P0GN70_9ACTN</name>
<dbReference type="EMBL" id="JAAGWE010000045">
    <property type="protein sequence ID" value="NEM08789.1"/>
    <property type="molecule type" value="Genomic_DNA"/>
</dbReference>
<evidence type="ECO:0000256" key="1">
    <source>
        <dbReference type="ARBA" id="ARBA00006484"/>
    </source>
</evidence>
<dbReference type="PRINTS" id="PR00081">
    <property type="entry name" value="GDHRDH"/>
</dbReference>
<evidence type="ECO:0000313" key="4">
    <source>
        <dbReference type="EMBL" id="NEM08789.1"/>
    </source>
</evidence>
<dbReference type="GO" id="GO:0016020">
    <property type="term" value="C:membrane"/>
    <property type="evidence" value="ECO:0007669"/>
    <property type="project" value="TreeGrafter"/>
</dbReference>
<evidence type="ECO:0000256" key="2">
    <source>
        <dbReference type="ARBA" id="ARBA00023002"/>
    </source>
</evidence>
<dbReference type="Proteomes" id="UP000471126">
    <property type="component" value="Unassembled WGS sequence"/>
</dbReference>
<dbReference type="Gene3D" id="3.40.50.720">
    <property type="entry name" value="NAD(P)-binding Rossmann-like Domain"/>
    <property type="match status" value="1"/>
</dbReference>
<dbReference type="Pfam" id="PF00106">
    <property type="entry name" value="adh_short"/>
    <property type="match status" value="1"/>
</dbReference>
<keyword evidence="2" id="KW-0560">Oxidoreductase</keyword>
<evidence type="ECO:0000256" key="3">
    <source>
        <dbReference type="RuleBase" id="RU000363"/>
    </source>
</evidence>
<dbReference type="PROSITE" id="PS00061">
    <property type="entry name" value="ADH_SHORT"/>
    <property type="match status" value="1"/>
</dbReference>
<dbReference type="InterPro" id="IPR002347">
    <property type="entry name" value="SDR_fam"/>
</dbReference>
<dbReference type="PRINTS" id="PR00080">
    <property type="entry name" value="SDRFAMILY"/>
</dbReference>
<dbReference type="PANTHER" id="PTHR44196:SF1">
    <property type="entry name" value="DEHYDROGENASE_REDUCTASE SDR FAMILY MEMBER 7B"/>
    <property type="match status" value="1"/>
</dbReference>
<dbReference type="AlphaFoldDB" id="A0A6P0GN70"/>
<organism evidence="4 5">
    <name type="scientific">Geodermatophilus normandii</name>
    <dbReference type="NCBI Taxonomy" id="1137989"/>
    <lineage>
        <taxon>Bacteria</taxon>
        <taxon>Bacillati</taxon>
        <taxon>Actinomycetota</taxon>
        <taxon>Actinomycetes</taxon>
        <taxon>Geodermatophilales</taxon>
        <taxon>Geodermatophilaceae</taxon>
        <taxon>Geodermatophilus</taxon>
    </lineage>
</organism>
<sequence length="231" mass="23118">MTPTAVITGASRGLGLALATELSQRGWRLVVDARDAGRLESAVAGLPRPDLVSAVPGDVADPAHRAALAAAAGDSLDLLVNNASSLGPTPLPRLADLPPAALEDVLRTNTVAPLALVQALLPALERAGGTVVSISSDAAVEPYPGWGGYGASKAALDQLTAVLAVEHPALRVVAVDPGDMATDMHAAADPGADPADLAAPDDVARALLRLLDGDLTGARVRAADLAVGAAR</sequence>
<dbReference type="InterPro" id="IPR020904">
    <property type="entry name" value="Sc_DH/Rdtase_CS"/>
</dbReference>
<gene>
    <name evidence="4" type="ORF">GCU54_22785</name>
</gene>
<dbReference type="GO" id="GO:0016491">
    <property type="term" value="F:oxidoreductase activity"/>
    <property type="evidence" value="ECO:0007669"/>
    <property type="project" value="UniProtKB-KW"/>
</dbReference>
<dbReference type="CDD" id="cd05233">
    <property type="entry name" value="SDR_c"/>
    <property type="match status" value="1"/>
</dbReference>
<proteinExistence type="inferred from homology"/>
<dbReference type="PANTHER" id="PTHR44196">
    <property type="entry name" value="DEHYDROGENASE/REDUCTASE SDR FAMILY MEMBER 7B"/>
    <property type="match status" value="1"/>
</dbReference>
<protein>
    <submittedName>
        <fullName evidence="4">SDR family oxidoreductase</fullName>
    </submittedName>
</protein>
<evidence type="ECO:0000313" key="5">
    <source>
        <dbReference type="Proteomes" id="UP000471126"/>
    </source>
</evidence>
<comment type="similarity">
    <text evidence="1 3">Belongs to the short-chain dehydrogenases/reductases (SDR) family.</text>
</comment>
<accession>A0A6P0GN70</accession>
<dbReference type="SUPFAM" id="SSF51735">
    <property type="entry name" value="NAD(P)-binding Rossmann-fold domains"/>
    <property type="match status" value="1"/>
</dbReference>
<dbReference type="RefSeq" id="WP_163479078.1">
    <property type="nucleotide sequence ID" value="NZ_JAAGWE010000045.1"/>
</dbReference>
<comment type="caution">
    <text evidence="4">The sequence shown here is derived from an EMBL/GenBank/DDBJ whole genome shotgun (WGS) entry which is preliminary data.</text>
</comment>